<comment type="caution">
    <text evidence="2">The sequence shown here is derived from an EMBL/GenBank/DDBJ whole genome shotgun (WGS) entry which is preliminary data.</text>
</comment>
<feature type="chain" id="PRO_5009140071" evidence="1">
    <location>
        <begin position="29"/>
        <end position="117"/>
    </location>
</feature>
<accession>A0A1E3X311</accession>
<sequence length="117" mass="13305">MKLKRVRIFKACLVLTLCFSILPEVVFSFEDSFDKVKINSLHLEETNTCNETNCPMIPGEPCQQCPVCCIFPHYYVESTSMGVTFGIIALQPSTLREDILYEKMLAKAIFHPPQSIL</sequence>
<reference evidence="2 3" key="1">
    <citation type="submission" date="2016-07" db="EMBL/GenBank/DDBJ databases">
        <title>Draft genome of Scalindua rubra, obtained from a brine-seawater interface in the Red Sea, sheds light on salt adaptation in anammox bacteria.</title>
        <authorList>
            <person name="Speth D.R."/>
            <person name="Lagkouvardos I."/>
            <person name="Wang Y."/>
            <person name="Qian P.-Y."/>
            <person name="Dutilh B.E."/>
            <person name="Jetten M.S."/>
        </authorList>
    </citation>
    <scope>NUCLEOTIDE SEQUENCE [LARGE SCALE GENOMIC DNA]</scope>
    <source>
        <strain evidence="2">BSI-1</strain>
    </source>
</reference>
<name>A0A1E3X311_9BACT</name>
<dbReference type="AlphaFoldDB" id="A0A1E3X311"/>
<keyword evidence="1" id="KW-0732">Signal</keyword>
<gene>
    <name evidence="2" type="ORF">SCARUB_04909</name>
</gene>
<evidence type="ECO:0000313" key="2">
    <source>
        <dbReference type="EMBL" id="ODS29987.1"/>
    </source>
</evidence>
<dbReference type="Proteomes" id="UP000094056">
    <property type="component" value="Unassembled WGS sequence"/>
</dbReference>
<organism evidence="2 3">
    <name type="scientific">Candidatus Scalindua rubra</name>
    <dbReference type="NCBI Taxonomy" id="1872076"/>
    <lineage>
        <taxon>Bacteria</taxon>
        <taxon>Pseudomonadati</taxon>
        <taxon>Planctomycetota</taxon>
        <taxon>Candidatus Brocadiia</taxon>
        <taxon>Candidatus Brocadiales</taxon>
        <taxon>Candidatus Scalinduaceae</taxon>
        <taxon>Candidatus Scalindua</taxon>
    </lineage>
</organism>
<protein>
    <submittedName>
        <fullName evidence="2">Uncharacterized protein</fullName>
    </submittedName>
</protein>
<feature type="signal peptide" evidence="1">
    <location>
        <begin position="1"/>
        <end position="28"/>
    </location>
</feature>
<proteinExistence type="predicted"/>
<evidence type="ECO:0000256" key="1">
    <source>
        <dbReference type="SAM" id="SignalP"/>
    </source>
</evidence>
<evidence type="ECO:0000313" key="3">
    <source>
        <dbReference type="Proteomes" id="UP000094056"/>
    </source>
</evidence>
<dbReference type="EMBL" id="MAYW01000312">
    <property type="protein sequence ID" value="ODS29987.1"/>
    <property type="molecule type" value="Genomic_DNA"/>
</dbReference>